<keyword evidence="3" id="KW-1185">Reference proteome</keyword>
<accession>A0A9P7QSB5</accession>
<name>A0A9P7QSB5_9PEZI</name>
<protein>
    <submittedName>
        <fullName evidence="2">Uncharacterized protein</fullName>
    </submittedName>
</protein>
<dbReference type="Proteomes" id="UP000699042">
    <property type="component" value="Unassembled WGS sequence"/>
</dbReference>
<feature type="region of interest" description="Disordered" evidence="1">
    <location>
        <begin position="39"/>
        <end position="67"/>
    </location>
</feature>
<organism evidence="2 3">
    <name type="scientific">Colletotrichum scovillei</name>
    <dbReference type="NCBI Taxonomy" id="1209932"/>
    <lineage>
        <taxon>Eukaryota</taxon>
        <taxon>Fungi</taxon>
        <taxon>Dikarya</taxon>
        <taxon>Ascomycota</taxon>
        <taxon>Pezizomycotina</taxon>
        <taxon>Sordariomycetes</taxon>
        <taxon>Hypocreomycetidae</taxon>
        <taxon>Glomerellales</taxon>
        <taxon>Glomerellaceae</taxon>
        <taxon>Colletotrichum</taxon>
        <taxon>Colletotrichum acutatum species complex</taxon>
    </lineage>
</organism>
<reference evidence="2" key="1">
    <citation type="submission" date="2021-05" db="EMBL/GenBank/DDBJ databases">
        <title>Comparative genomics of three Colletotrichum scovillei strains and genetic complementation revealed genes involved fungal growth and virulence on chili pepper.</title>
        <authorList>
            <person name="Hsieh D.-K."/>
            <person name="Chuang S.-C."/>
            <person name="Chen C.-Y."/>
            <person name="Chao Y.-T."/>
            <person name="Lu M.-Y.J."/>
            <person name="Lee M.-H."/>
            <person name="Shih M.-C."/>
        </authorList>
    </citation>
    <scope>NUCLEOTIDE SEQUENCE</scope>
    <source>
        <strain evidence="2">Coll-153</strain>
    </source>
</reference>
<evidence type="ECO:0000256" key="1">
    <source>
        <dbReference type="SAM" id="MobiDB-lite"/>
    </source>
</evidence>
<gene>
    <name evidence="2" type="ORF">JMJ77_012475</name>
</gene>
<sequence>MARDTTHLHLEFKRKIRSTMEECHSVACNAACMYETWGEKSRKTESLGNTRRDGKIRDYRAPHQERR</sequence>
<comment type="caution">
    <text evidence="2">The sequence shown here is derived from an EMBL/GenBank/DDBJ whole genome shotgun (WGS) entry which is preliminary data.</text>
</comment>
<dbReference type="EMBL" id="JAESDN010000014">
    <property type="protein sequence ID" value="KAG7041959.1"/>
    <property type="molecule type" value="Genomic_DNA"/>
</dbReference>
<evidence type="ECO:0000313" key="3">
    <source>
        <dbReference type="Proteomes" id="UP000699042"/>
    </source>
</evidence>
<dbReference type="AlphaFoldDB" id="A0A9P7QSB5"/>
<evidence type="ECO:0000313" key="2">
    <source>
        <dbReference type="EMBL" id="KAG7041959.1"/>
    </source>
</evidence>
<proteinExistence type="predicted"/>